<dbReference type="KEGG" id="cmic:caldi_10450"/>
<dbReference type="CDD" id="cd07043">
    <property type="entry name" value="STAS_anti-anti-sigma_factors"/>
    <property type="match status" value="1"/>
</dbReference>
<dbReference type="SUPFAM" id="SSF52091">
    <property type="entry name" value="SpoIIaa-like"/>
    <property type="match status" value="1"/>
</dbReference>
<evidence type="ECO:0000256" key="2">
    <source>
        <dbReference type="RuleBase" id="RU003749"/>
    </source>
</evidence>
<evidence type="ECO:0000259" key="3">
    <source>
        <dbReference type="PROSITE" id="PS50801"/>
    </source>
</evidence>
<dbReference type="InterPro" id="IPR003658">
    <property type="entry name" value="Anti-sigma_ant"/>
</dbReference>
<dbReference type="InterPro" id="IPR002645">
    <property type="entry name" value="STAS_dom"/>
</dbReference>
<dbReference type="NCBIfam" id="TIGR00377">
    <property type="entry name" value="ant_ant_sig"/>
    <property type="match status" value="1"/>
</dbReference>
<dbReference type="PANTHER" id="PTHR33495">
    <property type="entry name" value="ANTI-SIGMA FACTOR ANTAGONIST TM_1081-RELATED-RELATED"/>
    <property type="match status" value="1"/>
</dbReference>
<gene>
    <name evidence="4" type="ORF">caldi_10450</name>
</gene>
<dbReference type="Proteomes" id="UP001163687">
    <property type="component" value="Chromosome"/>
</dbReference>
<dbReference type="PANTHER" id="PTHR33495:SF2">
    <property type="entry name" value="ANTI-SIGMA FACTOR ANTAGONIST TM_1081-RELATED"/>
    <property type="match status" value="1"/>
</dbReference>
<dbReference type="Gene3D" id="3.30.750.24">
    <property type="entry name" value="STAS domain"/>
    <property type="match status" value="1"/>
</dbReference>
<dbReference type="Pfam" id="PF01740">
    <property type="entry name" value="STAS"/>
    <property type="match status" value="1"/>
</dbReference>
<protein>
    <recommendedName>
        <fullName evidence="2">Anti-sigma factor antagonist</fullName>
    </recommendedName>
</protein>
<dbReference type="PROSITE" id="PS50801">
    <property type="entry name" value="STAS"/>
    <property type="match status" value="1"/>
</dbReference>
<organism evidence="4 5">
    <name type="scientific">Caldinitratiruptor microaerophilus</name>
    <dbReference type="NCBI Taxonomy" id="671077"/>
    <lineage>
        <taxon>Bacteria</taxon>
        <taxon>Bacillati</taxon>
        <taxon>Bacillota</taxon>
        <taxon>Clostridia</taxon>
        <taxon>Eubacteriales</taxon>
        <taxon>Symbiobacteriaceae</taxon>
        <taxon>Caldinitratiruptor</taxon>
    </lineage>
</organism>
<dbReference type="EMBL" id="AP025628">
    <property type="protein sequence ID" value="BDG59955.1"/>
    <property type="molecule type" value="Genomic_DNA"/>
</dbReference>
<feature type="domain" description="STAS" evidence="3">
    <location>
        <begin position="1"/>
        <end position="111"/>
    </location>
</feature>
<dbReference type="GO" id="GO:0043856">
    <property type="term" value="F:anti-sigma factor antagonist activity"/>
    <property type="evidence" value="ECO:0007669"/>
    <property type="project" value="InterPro"/>
</dbReference>
<evidence type="ECO:0000313" key="5">
    <source>
        <dbReference type="Proteomes" id="UP001163687"/>
    </source>
</evidence>
<dbReference type="InterPro" id="IPR036513">
    <property type="entry name" value="STAS_dom_sf"/>
</dbReference>
<accession>A0AA35CIR6</accession>
<evidence type="ECO:0000313" key="4">
    <source>
        <dbReference type="EMBL" id="BDG59955.1"/>
    </source>
</evidence>
<reference evidence="4" key="1">
    <citation type="submission" date="2022-03" db="EMBL/GenBank/DDBJ databases">
        <title>Complete genome sequence of Caldinitratiruptor microaerophilus.</title>
        <authorList>
            <person name="Mukaiyama R."/>
            <person name="Nishiyama T."/>
            <person name="Ueda K."/>
        </authorList>
    </citation>
    <scope>NUCLEOTIDE SEQUENCE</scope>
    <source>
        <strain evidence="4">JCM 16183</strain>
    </source>
</reference>
<evidence type="ECO:0000256" key="1">
    <source>
        <dbReference type="ARBA" id="ARBA00009013"/>
    </source>
</evidence>
<name>A0AA35CIR6_9FIRM</name>
<dbReference type="AlphaFoldDB" id="A0AA35CIR6"/>
<sequence length="120" mass="13265">MKLDLEVQGPNLVAHVSGDLDVMTAEAFRRQVDLALSRYRPRHLYVDMAGVTFVDSSGLGAILGRYKRVRQMGGRMVLKNPPAAIQPVLELAGLFRLMEVVQEMDPARSGGGSTARRREE</sequence>
<dbReference type="RefSeq" id="WP_264844034.1">
    <property type="nucleotide sequence ID" value="NZ_AP025628.1"/>
</dbReference>
<keyword evidence="5" id="KW-1185">Reference proteome</keyword>
<proteinExistence type="inferred from homology"/>
<comment type="similarity">
    <text evidence="1 2">Belongs to the anti-sigma-factor antagonist family.</text>
</comment>